<dbReference type="InterPro" id="IPR011659">
    <property type="entry name" value="WD40"/>
</dbReference>
<accession>A0A371R0K3</accession>
<reference evidence="6 7" key="1">
    <citation type="submission" date="2017-07" db="EMBL/GenBank/DDBJ databases">
        <title>Draft genome sequence of aerobic hyperthermophilic archaea, Pyrobaculum aerophilum YKB31 and YKB32.</title>
        <authorList>
            <person name="Mochizuki T."/>
            <person name="Berliner A.J."/>
            <person name="Yoshida-Takashima Y."/>
            <person name="Takaki Y."/>
            <person name="Nunoura T."/>
            <person name="Takai K."/>
        </authorList>
    </citation>
    <scope>NUCLEOTIDE SEQUENCE [LARGE SCALE GENOMIC DNA]</scope>
    <source>
        <strain evidence="6 7">YKB32</strain>
    </source>
</reference>
<evidence type="ECO:0000313" key="7">
    <source>
        <dbReference type="Proteomes" id="UP000256877"/>
    </source>
</evidence>
<dbReference type="PANTHER" id="PTHR42776">
    <property type="entry name" value="SERINE PEPTIDASE S9 FAMILY MEMBER"/>
    <property type="match status" value="1"/>
</dbReference>
<keyword evidence="4" id="KW-0720">Serine protease</keyword>
<evidence type="ECO:0000256" key="2">
    <source>
        <dbReference type="ARBA" id="ARBA00022670"/>
    </source>
</evidence>
<evidence type="ECO:0000256" key="3">
    <source>
        <dbReference type="ARBA" id="ARBA00022801"/>
    </source>
</evidence>
<dbReference type="InterPro" id="IPR001375">
    <property type="entry name" value="Peptidase_S9_cat"/>
</dbReference>
<evidence type="ECO:0000256" key="1">
    <source>
        <dbReference type="ARBA" id="ARBA00010040"/>
    </source>
</evidence>
<dbReference type="RefSeq" id="WP_116430575.1">
    <property type="nucleotide sequence ID" value="NZ_JAOAJA010000009.1"/>
</dbReference>
<dbReference type="Gene3D" id="2.120.10.30">
    <property type="entry name" value="TolB, C-terminal domain"/>
    <property type="match status" value="2"/>
</dbReference>
<dbReference type="GO" id="GO:0006508">
    <property type="term" value="P:proteolysis"/>
    <property type="evidence" value="ECO:0007669"/>
    <property type="project" value="UniProtKB-KW"/>
</dbReference>
<dbReference type="Pfam" id="PF07676">
    <property type="entry name" value="PD40"/>
    <property type="match status" value="2"/>
</dbReference>
<name>A0A371R0K3_9CREN</name>
<dbReference type="EMBL" id="NMUF01000034">
    <property type="protein sequence ID" value="RFA96824.1"/>
    <property type="molecule type" value="Genomic_DNA"/>
</dbReference>
<comment type="caution">
    <text evidence="6">The sequence shown here is derived from an EMBL/GenBank/DDBJ whole genome shotgun (WGS) entry which is preliminary data.</text>
</comment>
<dbReference type="InterPro" id="IPR011042">
    <property type="entry name" value="6-blade_b-propeller_TolB-like"/>
</dbReference>
<dbReference type="GO" id="GO:0004252">
    <property type="term" value="F:serine-type endopeptidase activity"/>
    <property type="evidence" value="ECO:0007669"/>
    <property type="project" value="TreeGrafter"/>
</dbReference>
<dbReference type="OrthoDB" id="25019at2157"/>
<gene>
    <name evidence="6" type="ORF">CGL52_10475</name>
</gene>
<feature type="domain" description="Peptidase S9 prolyl oligopeptidase catalytic" evidence="5">
    <location>
        <begin position="420"/>
        <end position="626"/>
    </location>
</feature>
<dbReference type="AlphaFoldDB" id="A0A371R0K3"/>
<sequence>MSLSPEDLAKLVLVSNPDAAGGKVFFTVTRISLENDRYESSIWACEGEVCKPVLPGPFDTAARASPDGSKIAFLSRRGFGDKDKGVGLWVAEWGGEPRQLAKFLGVLDFSWSPGGEALAVVAYEGSPEGDVKHVERLPLWINDFGFAYNVSSHLYLVDSYSGVVEKITDGDVRVLKAAWAPDGRRIAYAVARDLLKPYLQDVVVLDLKTGEQMTAASGFSSVSDIAWSPDGRHIAFTGHLRPRGLSSHSRIWVLEEGEGPRCVTCGFVYNVGNSVNSDVRGPSFARALYWAGDGLLFQATVGGTVGVFRAALSGDVEPVLTPGGVVDEFVPLGGAIVYTYMEANKPKELYIWDGGEPRRLTRFNDFVLERWKLRRPSRFVLRASDGAEVEGWVLLPEGPGPHKWVLYIHGGPKTAYGEGFMFEFHLLASRGYAVVFSNPRGSDGYSEEFADIRCKYGERDFQDLMEVVDYVLKSYPLDPNRGAVAGGSYGGFMTNWIIAHVDRFRAAVTQRSICDWVSMYGTTDIGWYFVEDQLCCTPWRNRELCVEKSPLYLANRVKTPTLIIHSLEDYRTWVDQGVLFFTALRLHGVEARLVLFPEESHELTRKGKPRHRVENFKEILNWLDKYV</sequence>
<protein>
    <submittedName>
        <fullName evidence="6">Peptidase S9</fullName>
    </submittedName>
</protein>
<evidence type="ECO:0000256" key="4">
    <source>
        <dbReference type="ARBA" id="ARBA00022825"/>
    </source>
</evidence>
<proteinExistence type="inferred from homology"/>
<dbReference type="FunFam" id="3.40.50.1820:FF:000028">
    <property type="entry name" value="S9 family peptidase"/>
    <property type="match status" value="1"/>
</dbReference>
<evidence type="ECO:0000313" key="6">
    <source>
        <dbReference type="EMBL" id="RFA96824.1"/>
    </source>
</evidence>
<dbReference type="PANTHER" id="PTHR42776:SF27">
    <property type="entry name" value="DIPEPTIDYL PEPTIDASE FAMILY MEMBER 6"/>
    <property type="match status" value="1"/>
</dbReference>
<dbReference type="Gene3D" id="3.40.50.1820">
    <property type="entry name" value="alpha/beta hydrolase"/>
    <property type="match status" value="1"/>
</dbReference>
<keyword evidence="2" id="KW-0645">Protease</keyword>
<keyword evidence="3" id="KW-0378">Hydrolase</keyword>
<evidence type="ECO:0000259" key="5">
    <source>
        <dbReference type="Pfam" id="PF00326"/>
    </source>
</evidence>
<organism evidence="6 7">
    <name type="scientific">Pyrobaculum aerophilum</name>
    <dbReference type="NCBI Taxonomy" id="13773"/>
    <lineage>
        <taxon>Archaea</taxon>
        <taxon>Thermoproteota</taxon>
        <taxon>Thermoprotei</taxon>
        <taxon>Thermoproteales</taxon>
        <taxon>Thermoproteaceae</taxon>
        <taxon>Pyrobaculum</taxon>
    </lineage>
</organism>
<dbReference type="Proteomes" id="UP000256877">
    <property type="component" value="Unassembled WGS sequence"/>
</dbReference>
<dbReference type="Pfam" id="PF00326">
    <property type="entry name" value="Peptidase_S9"/>
    <property type="match status" value="1"/>
</dbReference>
<dbReference type="InterPro" id="IPR029058">
    <property type="entry name" value="AB_hydrolase_fold"/>
</dbReference>
<dbReference type="SUPFAM" id="SSF82171">
    <property type="entry name" value="DPP6 N-terminal domain-like"/>
    <property type="match status" value="1"/>
</dbReference>
<comment type="similarity">
    <text evidence="1">Belongs to the peptidase S9C family.</text>
</comment>
<dbReference type="SUPFAM" id="SSF53474">
    <property type="entry name" value="alpha/beta-Hydrolases"/>
    <property type="match status" value="1"/>
</dbReference>